<organism evidence="2 3">
    <name type="scientific">Geodermatophilus poikilotrophus</name>
    <dbReference type="NCBI Taxonomy" id="1333667"/>
    <lineage>
        <taxon>Bacteria</taxon>
        <taxon>Bacillati</taxon>
        <taxon>Actinomycetota</taxon>
        <taxon>Actinomycetes</taxon>
        <taxon>Geodermatophilales</taxon>
        <taxon>Geodermatophilaceae</taxon>
        <taxon>Geodermatophilus</taxon>
    </lineage>
</organism>
<evidence type="ECO:0000256" key="1">
    <source>
        <dbReference type="SAM" id="Phobius"/>
    </source>
</evidence>
<keyword evidence="1" id="KW-0472">Membrane</keyword>
<keyword evidence="3" id="KW-1185">Reference proteome</keyword>
<keyword evidence="1" id="KW-0812">Transmembrane</keyword>
<accession>A0A1H9ZHJ8</accession>
<proteinExistence type="predicted"/>
<keyword evidence="1" id="KW-1133">Transmembrane helix</keyword>
<protein>
    <submittedName>
        <fullName evidence="2">Uncharacterized protein</fullName>
    </submittedName>
</protein>
<evidence type="ECO:0000313" key="3">
    <source>
        <dbReference type="Proteomes" id="UP000198507"/>
    </source>
</evidence>
<evidence type="ECO:0000313" key="2">
    <source>
        <dbReference type="EMBL" id="SES80795.1"/>
    </source>
</evidence>
<dbReference type="EMBL" id="FOIE01000001">
    <property type="protein sequence ID" value="SES80795.1"/>
    <property type="molecule type" value="Genomic_DNA"/>
</dbReference>
<reference evidence="3" key="1">
    <citation type="submission" date="2016-10" db="EMBL/GenBank/DDBJ databases">
        <authorList>
            <person name="Varghese N."/>
            <person name="Submissions S."/>
        </authorList>
    </citation>
    <scope>NUCLEOTIDE SEQUENCE [LARGE SCALE GENOMIC DNA]</scope>
    <source>
        <strain evidence="3">DSM 44209</strain>
    </source>
</reference>
<gene>
    <name evidence="2" type="ORF">SAMN04488546_0585</name>
</gene>
<dbReference type="AlphaFoldDB" id="A0A1H9ZHJ8"/>
<dbReference type="Proteomes" id="UP000198507">
    <property type="component" value="Unassembled WGS sequence"/>
</dbReference>
<sequence>MRIGGPASAAWVVSVVLLTLCVLWALLRT</sequence>
<name>A0A1H9ZHJ8_9ACTN</name>
<feature type="transmembrane region" description="Helical" evidence="1">
    <location>
        <begin position="6"/>
        <end position="27"/>
    </location>
</feature>